<evidence type="ECO:0008006" key="2">
    <source>
        <dbReference type="Google" id="ProtNLM"/>
    </source>
</evidence>
<gene>
    <name evidence="1" type="ORF">ACAT0790_LOCUS47531</name>
</gene>
<accession>A0A7S1WIT2</accession>
<dbReference type="PANTHER" id="PTHR38666:SF2">
    <property type="entry name" value="FLAGELLAR ASSOCIATED PROTEIN"/>
    <property type="match status" value="1"/>
</dbReference>
<dbReference type="AlphaFoldDB" id="A0A7S1WIT2"/>
<dbReference type="EMBL" id="HBGE01079554">
    <property type="protein sequence ID" value="CAD9170762.1"/>
    <property type="molecule type" value="Transcribed_RNA"/>
</dbReference>
<dbReference type="Gene3D" id="3.30.2310.50">
    <property type="entry name" value="Protein of unknown function (DUF3228), domain 1"/>
    <property type="match status" value="2"/>
</dbReference>
<name>A0A7S1WIT2_ALECA</name>
<dbReference type="InterPro" id="IPR021610">
    <property type="entry name" value="DUF3228"/>
</dbReference>
<proteinExistence type="predicted"/>
<evidence type="ECO:0000313" key="1">
    <source>
        <dbReference type="EMBL" id="CAD9170762.1"/>
    </source>
</evidence>
<organism evidence="1">
    <name type="scientific">Alexandrium catenella</name>
    <name type="common">Red tide dinoflagellate</name>
    <name type="synonym">Gonyaulax catenella</name>
    <dbReference type="NCBI Taxonomy" id="2925"/>
    <lineage>
        <taxon>Eukaryota</taxon>
        <taxon>Sar</taxon>
        <taxon>Alveolata</taxon>
        <taxon>Dinophyceae</taxon>
        <taxon>Gonyaulacales</taxon>
        <taxon>Pyrocystaceae</taxon>
        <taxon>Alexandrium</taxon>
    </lineage>
</organism>
<dbReference type="Pfam" id="PF11539">
    <property type="entry name" value="DUF3228"/>
    <property type="match status" value="1"/>
</dbReference>
<sequence length="262" mass="28270">MGLGGGCLFGLAPQPGFLATAASRARWASAAPQVSWCPAGGRRAGSRLKAIASQAMPSATPAIVLDPFAAKNFVEPGAKPTGRAFIEFDKQEFEARVNAVYEERVAAGEEPLKPGYAPFCKHLFVPNFVPGLPDAVLAIGQENAGLLRSEYYARVEKELPVLTRWFAKADVKVPEAKFLDVILYSREQIRKENAAMGEESGSGAPWGIVSVKAQSIDSEIPMEPITMMRNALGVEHGGSGVPLDRDAYARSVEFWNQHARVQ</sequence>
<dbReference type="PANTHER" id="PTHR38666">
    <property type="match status" value="1"/>
</dbReference>
<reference evidence="1" key="1">
    <citation type="submission" date="2021-01" db="EMBL/GenBank/DDBJ databases">
        <authorList>
            <person name="Corre E."/>
            <person name="Pelletier E."/>
            <person name="Niang G."/>
            <person name="Scheremetjew M."/>
            <person name="Finn R."/>
            <person name="Kale V."/>
            <person name="Holt S."/>
            <person name="Cochrane G."/>
            <person name="Meng A."/>
            <person name="Brown T."/>
            <person name="Cohen L."/>
        </authorList>
    </citation>
    <scope>NUCLEOTIDE SEQUENCE</scope>
    <source>
        <strain evidence="1">OF101</strain>
    </source>
</reference>
<protein>
    <recommendedName>
        <fullName evidence="2">DUF3228 domain-containing protein</fullName>
    </recommendedName>
</protein>